<organism evidence="4 5">
    <name type="scientific">Oedothorax gibbosus</name>
    <dbReference type="NCBI Taxonomy" id="931172"/>
    <lineage>
        <taxon>Eukaryota</taxon>
        <taxon>Metazoa</taxon>
        <taxon>Ecdysozoa</taxon>
        <taxon>Arthropoda</taxon>
        <taxon>Chelicerata</taxon>
        <taxon>Arachnida</taxon>
        <taxon>Araneae</taxon>
        <taxon>Araneomorphae</taxon>
        <taxon>Entelegynae</taxon>
        <taxon>Araneoidea</taxon>
        <taxon>Linyphiidae</taxon>
        <taxon>Erigoninae</taxon>
        <taxon>Oedothorax</taxon>
    </lineage>
</organism>
<dbReference type="Pfam" id="PF13865">
    <property type="entry name" value="FoP_duplication"/>
    <property type="match status" value="1"/>
</dbReference>
<evidence type="ECO:0000256" key="2">
    <source>
        <dbReference type="SAM" id="MobiDB-lite"/>
    </source>
</evidence>
<dbReference type="SMART" id="SM01218">
    <property type="entry name" value="FoP_duplication"/>
    <property type="match status" value="1"/>
</dbReference>
<comment type="caution">
    <text evidence="4">The sequence shown here is derived from an EMBL/GenBank/DDBJ whole genome shotgun (WGS) entry which is preliminary data.</text>
</comment>
<accession>A0AAV6VS04</accession>
<protein>
    <recommendedName>
        <fullName evidence="3">Chromatin target of PRMT1 protein C-terminal domain-containing protein</fullName>
    </recommendedName>
</protein>
<dbReference type="InterPro" id="IPR052656">
    <property type="entry name" value="CTOP_PRMT1"/>
</dbReference>
<sequence length="245" mass="27065">MATTPLVTKIVMKNTTKMSLNERFTAYRTQAQTVSNTFRQKIQQQRQATSANLRLAQQMANRPSVQAALKLKRRSLQQRLGGNRQPAGTSTAASNVKARLNLNPRPNTSNIQGRLGNFRGRGGNLRRRGGSFKSGVSPLVKARLGAPRGNFNNQNQPTRGNFRRRGNFQVGNRPNQNRRNQPGNQLPAARNARGGKSNRGRGGRWTAPGVAALPSREELDNELDVYMAETKGSMDAQLGQFMNEV</sequence>
<dbReference type="PANTHER" id="PTHR48426">
    <property type="entry name" value="CHROMATIN TARGET OF PRMT1 PROTEIN"/>
    <property type="match status" value="1"/>
</dbReference>
<dbReference type="EMBL" id="JAFNEN010000034">
    <property type="protein sequence ID" value="KAG8198846.1"/>
    <property type="molecule type" value="Genomic_DNA"/>
</dbReference>
<name>A0AAV6VS04_9ARAC</name>
<feature type="domain" description="Chromatin target of PRMT1 protein C-terminal" evidence="3">
    <location>
        <begin position="164"/>
        <end position="245"/>
    </location>
</feature>
<feature type="region of interest" description="Disordered" evidence="2">
    <location>
        <begin position="101"/>
        <end position="209"/>
    </location>
</feature>
<dbReference type="InterPro" id="IPR025715">
    <property type="entry name" value="FoP_C"/>
</dbReference>
<dbReference type="AlphaFoldDB" id="A0AAV6VS04"/>
<evidence type="ECO:0000259" key="3">
    <source>
        <dbReference type="SMART" id="SM01218"/>
    </source>
</evidence>
<dbReference type="PANTHER" id="PTHR48426:SF1">
    <property type="entry name" value="CHROMATIN TARGET OF PRMT1 PROTEIN"/>
    <property type="match status" value="1"/>
</dbReference>
<gene>
    <name evidence="4" type="ORF">JTE90_015066</name>
</gene>
<evidence type="ECO:0000313" key="5">
    <source>
        <dbReference type="Proteomes" id="UP000827092"/>
    </source>
</evidence>
<dbReference type="Proteomes" id="UP000827092">
    <property type="component" value="Unassembled WGS sequence"/>
</dbReference>
<proteinExistence type="predicted"/>
<keyword evidence="5" id="KW-1185">Reference proteome</keyword>
<evidence type="ECO:0000256" key="1">
    <source>
        <dbReference type="ARBA" id="ARBA00022884"/>
    </source>
</evidence>
<reference evidence="4 5" key="1">
    <citation type="journal article" date="2022" name="Nat. Ecol. Evol.">
        <title>A masculinizing supergene underlies an exaggerated male reproductive morph in a spider.</title>
        <authorList>
            <person name="Hendrickx F."/>
            <person name="De Corte Z."/>
            <person name="Sonet G."/>
            <person name="Van Belleghem S.M."/>
            <person name="Kostlbacher S."/>
            <person name="Vangestel C."/>
        </authorList>
    </citation>
    <scope>NUCLEOTIDE SEQUENCE [LARGE SCALE GENOMIC DNA]</scope>
    <source>
        <strain evidence="4">W744_W776</strain>
    </source>
</reference>
<feature type="compositionally biased region" description="Polar residues" evidence="2">
    <location>
        <begin position="150"/>
        <end position="159"/>
    </location>
</feature>
<dbReference type="GO" id="GO:0003723">
    <property type="term" value="F:RNA binding"/>
    <property type="evidence" value="ECO:0007669"/>
    <property type="project" value="UniProtKB-KW"/>
</dbReference>
<keyword evidence="1" id="KW-0694">RNA-binding</keyword>
<feature type="compositionally biased region" description="Low complexity" evidence="2">
    <location>
        <begin position="171"/>
        <end position="195"/>
    </location>
</feature>
<evidence type="ECO:0000313" key="4">
    <source>
        <dbReference type="EMBL" id="KAG8198846.1"/>
    </source>
</evidence>